<dbReference type="Gene3D" id="2.60.120.620">
    <property type="entry name" value="q2cbj1_9rhob like domain"/>
    <property type="match status" value="1"/>
</dbReference>
<protein>
    <recommendedName>
        <fullName evidence="4">Phytanoyl-CoA dioxygenase</fullName>
    </recommendedName>
</protein>
<evidence type="ECO:0000313" key="3">
    <source>
        <dbReference type="Proteomes" id="UP000615755"/>
    </source>
</evidence>
<dbReference type="InterPro" id="IPR008775">
    <property type="entry name" value="Phytyl_CoA_dOase-like"/>
</dbReference>
<comment type="caution">
    <text evidence="2">The sequence shown here is derived from an EMBL/GenBank/DDBJ whole genome shotgun (WGS) entry which is preliminary data.</text>
</comment>
<keyword evidence="3" id="KW-1185">Reference proteome</keyword>
<proteinExistence type="predicted"/>
<gene>
    <name evidence="2" type="ORF">PAUR_a0030</name>
</gene>
<dbReference type="PANTHER" id="PTHR20883">
    <property type="entry name" value="PHYTANOYL-COA DIOXYGENASE DOMAIN CONTAINING 1"/>
    <property type="match status" value="1"/>
</dbReference>
<dbReference type="RefSeq" id="WP_192506294.1">
    <property type="nucleotide sequence ID" value="NZ_AQGV01000011.1"/>
</dbReference>
<accession>A0ABR9E756</accession>
<evidence type="ECO:0008006" key="4">
    <source>
        <dbReference type="Google" id="ProtNLM"/>
    </source>
</evidence>
<name>A0ABR9E756_9GAMM</name>
<evidence type="ECO:0000256" key="1">
    <source>
        <dbReference type="ARBA" id="ARBA00001954"/>
    </source>
</evidence>
<comment type="cofactor">
    <cofactor evidence="1">
        <name>Fe(2+)</name>
        <dbReference type="ChEBI" id="CHEBI:29033"/>
    </cofactor>
</comment>
<reference evidence="2 3" key="1">
    <citation type="submission" date="2015-03" db="EMBL/GenBank/DDBJ databases">
        <title>Genome sequence of Pseudoalteromonas aurantia.</title>
        <authorList>
            <person name="Xie B.-B."/>
            <person name="Rong J.-C."/>
            <person name="Qin Q.-L."/>
            <person name="Zhang Y.-Z."/>
        </authorList>
    </citation>
    <scope>NUCLEOTIDE SEQUENCE [LARGE SCALE GENOMIC DNA]</scope>
    <source>
        <strain evidence="2 3">208</strain>
    </source>
</reference>
<evidence type="ECO:0000313" key="2">
    <source>
        <dbReference type="EMBL" id="MBE0366786.1"/>
    </source>
</evidence>
<dbReference type="Proteomes" id="UP000615755">
    <property type="component" value="Unassembled WGS sequence"/>
</dbReference>
<dbReference type="EMBL" id="AQGV01000011">
    <property type="protein sequence ID" value="MBE0366786.1"/>
    <property type="molecule type" value="Genomic_DNA"/>
</dbReference>
<dbReference type="Pfam" id="PF05721">
    <property type="entry name" value="PhyH"/>
    <property type="match status" value="1"/>
</dbReference>
<dbReference type="SUPFAM" id="SSF51197">
    <property type="entry name" value="Clavaminate synthase-like"/>
    <property type="match status" value="1"/>
</dbReference>
<sequence length="259" mass="28599">MKSKIDNAHNTNYELDGFSLHPHSINPAVVADALTGTQQVLEGRYDTGIAPWSTPDVGNDDQVQRVQQIHLANYAIKALLTSPVIGQLAAQITGASCVQIVLSQLYYKPPNSGQGGEVGFHRDNDYISAFTSGVINAWLPLVDMCAAMAPLTYVNQSHCWPKKSRYSGIAQHNLHQQRQLLKIDSLPHPWIETPSITNAGDIAFHHPKTLHGSAENTTDTGRYAVSMCLITDKVTFSTNETRAREMLKDNTTYPIIYEK</sequence>
<dbReference type="PANTHER" id="PTHR20883:SF48">
    <property type="entry name" value="ECTOINE DIOXYGENASE"/>
    <property type="match status" value="1"/>
</dbReference>
<organism evidence="2 3">
    <name type="scientific">Pseudoalteromonas aurantia 208</name>
    <dbReference type="NCBI Taxonomy" id="1314867"/>
    <lineage>
        <taxon>Bacteria</taxon>
        <taxon>Pseudomonadati</taxon>
        <taxon>Pseudomonadota</taxon>
        <taxon>Gammaproteobacteria</taxon>
        <taxon>Alteromonadales</taxon>
        <taxon>Pseudoalteromonadaceae</taxon>
        <taxon>Pseudoalteromonas</taxon>
    </lineage>
</organism>